<dbReference type="RefSeq" id="WP_153215573.1">
    <property type="nucleotide sequence ID" value="NZ_WIBF01000004.1"/>
</dbReference>
<dbReference type="EMBL" id="WIBF01000004">
    <property type="protein sequence ID" value="MQQ08643.1"/>
    <property type="molecule type" value="Genomic_DNA"/>
</dbReference>
<keyword evidence="2 4" id="KW-0067">ATP-binding</keyword>
<evidence type="ECO:0000313" key="5">
    <source>
        <dbReference type="Proteomes" id="UP000444174"/>
    </source>
</evidence>
<dbReference type="GO" id="GO:0005524">
    <property type="term" value="F:ATP binding"/>
    <property type="evidence" value="ECO:0007669"/>
    <property type="project" value="UniProtKB-KW"/>
</dbReference>
<accession>A0A843YHC1</accession>
<evidence type="ECO:0000259" key="3">
    <source>
        <dbReference type="PROSITE" id="PS50893"/>
    </source>
</evidence>
<dbReference type="Gene3D" id="3.40.50.300">
    <property type="entry name" value="P-loop containing nucleotide triphosphate hydrolases"/>
    <property type="match status" value="1"/>
</dbReference>
<dbReference type="InterPro" id="IPR003439">
    <property type="entry name" value="ABC_transporter-like_ATP-bd"/>
</dbReference>
<proteinExistence type="predicted"/>
<dbReference type="PANTHER" id="PTHR43423">
    <property type="entry name" value="ABC TRANSPORTER I FAMILY MEMBER 17"/>
    <property type="match status" value="1"/>
</dbReference>
<dbReference type="SUPFAM" id="SSF52540">
    <property type="entry name" value="P-loop containing nucleoside triphosphate hydrolases"/>
    <property type="match status" value="1"/>
</dbReference>
<evidence type="ECO:0000256" key="1">
    <source>
        <dbReference type="ARBA" id="ARBA00022741"/>
    </source>
</evidence>
<dbReference type="InterPro" id="IPR003593">
    <property type="entry name" value="AAA+_ATPase"/>
</dbReference>
<comment type="caution">
    <text evidence="4">The sequence shown here is derived from an EMBL/GenBank/DDBJ whole genome shotgun (WGS) entry which is preliminary data.</text>
</comment>
<evidence type="ECO:0000313" key="4">
    <source>
        <dbReference type="EMBL" id="MQQ08643.1"/>
    </source>
</evidence>
<dbReference type="SMART" id="SM00382">
    <property type="entry name" value="AAA"/>
    <property type="match status" value="1"/>
</dbReference>
<keyword evidence="1" id="KW-0547">Nucleotide-binding</keyword>
<dbReference type="GO" id="GO:0016887">
    <property type="term" value="F:ATP hydrolysis activity"/>
    <property type="evidence" value="ECO:0007669"/>
    <property type="project" value="InterPro"/>
</dbReference>
<evidence type="ECO:0000256" key="2">
    <source>
        <dbReference type="ARBA" id="ARBA00022840"/>
    </source>
</evidence>
<sequence length="269" mass="30065">MLYVNPILDYHEPVASDVAKPVLSTRGLTLRFGSKTILDDISFDLFDKEVLCLVGPPNCGKSVLTRCLNRTVEEERASVQSGHVFVDRRDTQDPSWDLPQIRRQVALVPQVANPFPATIWDNIAYVLKLHRLAPTSKDIALRIEDSLRRVGIWDELKGELHKKPVHQMPIMTQRLICIARALALEPRLLVLDEPSTGLGGIEEGRLKSILSDLQQDMPVILCTSSLRIAALVADRIGHIEGGRLMEIDTAELLLTNAQTVATQRYVESH</sequence>
<dbReference type="Proteomes" id="UP000444174">
    <property type="component" value="Unassembled WGS sequence"/>
</dbReference>
<dbReference type="AlphaFoldDB" id="A0A843YHC1"/>
<reference evidence="4 5" key="1">
    <citation type="submission" date="2019-10" db="EMBL/GenBank/DDBJ databases">
        <title>Epibacterium sp. nov., isolated from seawater.</title>
        <authorList>
            <person name="Zhang X."/>
            <person name="Li N."/>
        </authorList>
    </citation>
    <scope>NUCLEOTIDE SEQUENCE [LARGE SCALE GENOMIC DNA]</scope>
    <source>
        <strain evidence="4 5">SM1979</strain>
    </source>
</reference>
<protein>
    <submittedName>
        <fullName evidence="4">ATP-binding cassette domain-containing protein</fullName>
    </submittedName>
</protein>
<dbReference type="PANTHER" id="PTHR43423:SF1">
    <property type="entry name" value="ABC TRANSPORTER I FAMILY MEMBER 17"/>
    <property type="match status" value="1"/>
</dbReference>
<dbReference type="Pfam" id="PF00005">
    <property type="entry name" value="ABC_tran"/>
    <property type="match status" value="1"/>
</dbReference>
<dbReference type="InterPro" id="IPR027417">
    <property type="entry name" value="P-loop_NTPase"/>
</dbReference>
<dbReference type="PROSITE" id="PS50893">
    <property type="entry name" value="ABC_TRANSPORTER_2"/>
    <property type="match status" value="1"/>
</dbReference>
<gene>
    <name evidence="4" type="ORF">GFB49_09285</name>
</gene>
<organism evidence="4 5">
    <name type="scientific">Tritonibacter litoralis</name>
    <dbReference type="NCBI Taxonomy" id="2662264"/>
    <lineage>
        <taxon>Bacteria</taxon>
        <taxon>Pseudomonadati</taxon>
        <taxon>Pseudomonadota</taxon>
        <taxon>Alphaproteobacteria</taxon>
        <taxon>Rhodobacterales</taxon>
        <taxon>Paracoccaceae</taxon>
        <taxon>Tritonibacter</taxon>
    </lineage>
</organism>
<keyword evidence="5" id="KW-1185">Reference proteome</keyword>
<name>A0A843YHC1_9RHOB</name>
<feature type="domain" description="ABC transporter" evidence="3">
    <location>
        <begin position="23"/>
        <end position="266"/>
    </location>
</feature>